<sequence>MRVSTSSTYDATIANLQRRAQELSRSQEQMSSLKRVNRASDDPTAAARAERALAVEARSAATQRAIDASMNAVSQTESTLGDALGLLQQARDSVVSAGNASFSDAERANLAISLRQMRAELLTIANSPDGAGSYLFAGQGASNPPFVDTPTGVQFRGVSGETGAPSTEPLPLTMDGRSTWLQASSGNGVFVTSATQQAGTGWINTGSVIDPSAATGDPYSLSFTVAGGVTTYTVLRDGNPTALTDVPYQSGQAIEIDGLSFTVTGAPADADRFDITPSSASLSIFDVLDRVATELETPGRNNGQIAQSVATALRDIDASSAKLTAQRAVAGETLNRIDRAAERLSGQKLAAQTDRSQAEDLDMVEAISTFQKQQTGYEAALKSYASVQNLSLFQYLNV</sequence>
<name>A2SKC7_METPP</name>
<dbReference type="Pfam" id="PF00669">
    <property type="entry name" value="Flagellin_N"/>
    <property type="match status" value="1"/>
</dbReference>
<keyword evidence="4" id="KW-0975">Bacterial flagellum</keyword>
<accession>A2SKC7</accession>
<dbReference type="SUPFAM" id="SSF64518">
    <property type="entry name" value="Phase 1 flagellin"/>
    <property type="match status" value="1"/>
</dbReference>
<comment type="similarity">
    <text evidence="3">Belongs to the bacterial flagellin family.</text>
</comment>
<evidence type="ECO:0000313" key="9">
    <source>
        <dbReference type="Proteomes" id="UP000000366"/>
    </source>
</evidence>
<evidence type="ECO:0000256" key="2">
    <source>
        <dbReference type="ARBA" id="ARBA00004613"/>
    </source>
</evidence>
<dbReference type="STRING" id="420662.Mpe_A3063"/>
<organism evidence="8 9">
    <name type="scientific">Methylibium petroleiphilum (strain ATCC BAA-1232 / LMG 22953 / PM1)</name>
    <dbReference type="NCBI Taxonomy" id="420662"/>
    <lineage>
        <taxon>Bacteria</taxon>
        <taxon>Pseudomonadati</taxon>
        <taxon>Pseudomonadota</taxon>
        <taxon>Betaproteobacteria</taxon>
        <taxon>Burkholderiales</taxon>
        <taxon>Sphaerotilaceae</taxon>
        <taxon>Methylibium</taxon>
    </lineage>
</organism>
<dbReference type="PANTHER" id="PTHR42792:SF1">
    <property type="entry name" value="FLAGELLAR HOOK-ASSOCIATED PROTEIN 3"/>
    <property type="match status" value="1"/>
</dbReference>
<dbReference type="GO" id="GO:0005576">
    <property type="term" value="C:extracellular region"/>
    <property type="evidence" value="ECO:0007669"/>
    <property type="project" value="UniProtKB-SubCell"/>
</dbReference>
<dbReference type="eggNOG" id="COG1344">
    <property type="taxonomic scope" value="Bacteria"/>
</dbReference>
<dbReference type="AlphaFoldDB" id="A2SKC7"/>
<protein>
    <submittedName>
        <fullName evidence="8">Flagellin-related hook-associated protein</fullName>
    </submittedName>
</protein>
<keyword evidence="9" id="KW-1185">Reference proteome</keyword>
<dbReference type="InterPro" id="IPR013384">
    <property type="entry name" value="Flagell_FlgL"/>
</dbReference>
<dbReference type="InterPro" id="IPR001492">
    <property type="entry name" value="Flagellin"/>
</dbReference>
<feature type="domain" description="Flagellin C-terminal" evidence="7">
    <location>
        <begin position="315"/>
        <end position="396"/>
    </location>
</feature>
<dbReference type="GO" id="GO:0009424">
    <property type="term" value="C:bacterial-type flagellum hook"/>
    <property type="evidence" value="ECO:0007669"/>
    <property type="project" value="InterPro"/>
</dbReference>
<evidence type="ECO:0000259" key="6">
    <source>
        <dbReference type="Pfam" id="PF00669"/>
    </source>
</evidence>
<comment type="subcellular location">
    <subcellularLocation>
        <location evidence="1">Bacterial flagellum</location>
    </subcellularLocation>
    <subcellularLocation>
        <location evidence="2">Secreted</location>
    </subcellularLocation>
</comment>
<evidence type="ECO:0000259" key="7">
    <source>
        <dbReference type="Pfam" id="PF00700"/>
    </source>
</evidence>
<dbReference type="InterPro" id="IPR001029">
    <property type="entry name" value="Flagellin_N"/>
</dbReference>
<dbReference type="Gene3D" id="1.20.1330.10">
    <property type="entry name" value="f41 fragment of flagellin, N-terminal domain"/>
    <property type="match status" value="1"/>
</dbReference>
<dbReference type="RefSeq" id="WP_011830639.1">
    <property type="nucleotide sequence ID" value="NC_008825.1"/>
</dbReference>
<dbReference type="NCBIfam" id="TIGR02550">
    <property type="entry name" value="flagell_flgL"/>
    <property type="match status" value="1"/>
</dbReference>
<feature type="region of interest" description="Disordered" evidence="5">
    <location>
        <begin position="25"/>
        <end position="45"/>
    </location>
</feature>
<dbReference type="Proteomes" id="UP000000366">
    <property type="component" value="Chromosome"/>
</dbReference>
<dbReference type="EMBL" id="CP000555">
    <property type="protein sequence ID" value="ABM96016.1"/>
    <property type="molecule type" value="Genomic_DNA"/>
</dbReference>
<keyword evidence="8" id="KW-0282">Flagellum</keyword>
<feature type="domain" description="Flagellin N-terminal" evidence="6">
    <location>
        <begin position="3"/>
        <end position="139"/>
    </location>
</feature>
<evidence type="ECO:0000256" key="1">
    <source>
        <dbReference type="ARBA" id="ARBA00004365"/>
    </source>
</evidence>
<dbReference type="KEGG" id="mpt:Mpe_A3063"/>
<keyword evidence="8" id="KW-0966">Cell projection</keyword>
<gene>
    <name evidence="8" type="primary">flgL</name>
    <name evidence="8" type="ordered locus">Mpe_A3063</name>
</gene>
<dbReference type="GO" id="GO:0071973">
    <property type="term" value="P:bacterial-type flagellum-dependent cell motility"/>
    <property type="evidence" value="ECO:0007669"/>
    <property type="project" value="InterPro"/>
</dbReference>
<dbReference type="HOGENOM" id="CLU_024437_5_0_4"/>
<dbReference type="GO" id="GO:0005198">
    <property type="term" value="F:structural molecule activity"/>
    <property type="evidence" value="ECO:0007669"/>
    <property type="project" value="InterPro"/>
</dbReference>
<keyword evidence="8" id="KW-0969">Cilium</keyword>
<reference evidence="8 9" key="1">
    <citation type="journal article" date="2007" name="J. Bacteriol.">
        <title>Whole-genome analysis of the methyl tert-butyl ether-degrading beta-proteobacterium Methylibium petroleiphilum PM1.</title>
        <authorList>
            <person name="Kane S.R."/>
            <person name="Chakicherla A.Y."/>
            <person name="Chain P.S.G."/>
            <person name="Schmidt R."/>
            <person name="Shin M.W."/>
            <person name="Legler T.C."/>
            <person name="Scow K.M."/>
            <person name="Larimer F.W."/>
            <person name="Lucas S.M."/>
            <person name="Richardson P.M."/>
            <person name="Hristova K.R."/>
        </authorList>
    </citation>
    <scope>NUCLEOTIDE SEQUENCE [LARGE SCALE GENOMIC DNA]</scope>
    <source>
        <strain evidence="9">ATCC BAA-1232 / LMG 22953 / PM1</strain>
    </source>
</reference>
<dbReference type="PANTHER" id="PTHR42792">
    <property type="entry name" value="FLAGELLIN"/>
    <property type="match status" value="1"/>
</dbReference>
<dbReference type="InterPro" id="IPR046358">
    <property type="entry name" value="Flagellin_C"/>
</dbReference>
<evidence type="ECO:0000313" key="8">
    <source>
        <dbReference type="EMBL" id="ABM96016.1"/>
    </source>
</evidence>
<feature type="compositionally biased region" description="Polar residues" evidence="5">
    <location>
        <begin position="25"/>
        <end position="34"/>
    </location>
</feature>
<evidence type="ECO:0000256" key="3">
    <source>
        <dbReference type="ARBA" id="ARBA00005709"/>
    </source>
</evidence>
<dbReference type="Pfam" id="PF00700">
    <property type="entry name" value="Flagellin_C"/>
    <property type="match status" value="1"/>
</dbReference>
<proteinExistence type="inferred from homology"/>
<evidence type="ECO:0000256" key="4">
    <source>
        <dbReference type="ARBA" id="ARBA00023143"/>
    </source>
</evidence>
<evidence type="ECO:0000256" key="5">
    <source>
        <dbReference type="SAM" id="MobiDB-lite"/>
    </source>
</evidence>